<evidence type="ECO:0000313" key="5">
    <source>
        <dbReference type="Proteomes" id="UP001432180"/>
    </source>
</evidence>
<dbReference type="EMBL" id="CP121472">
    <property type="protein sequence ID" value="WPL15598.1"/>
    <property type="molecule type" value="Genomic_DNA"/>
</dbReference>
<feature type="domain" description="Glycosyl transferase family 1" evidence="2">
    <location>
        <begin position="213"/>
        <end position="365"/>
    </location>
</feature>
<keyword evidence="4" id="KW-0328">Glycosyltransferase</keyword>
<name>A0ABZ0S5Q6_9GAMM</name>
<evidence type="ECO:0000313" key="4">
    <source>
        <dbReference type="EMBL" id="WPL15598.1"/>
    </source>
</evidence>
<dbReference type="PANTHER" id="PTHR46401">
    <property type="entry name" value="GLYCOSYLTRANSFERASE WBBK-RELATED"/>
    <property type="match status" value="1"/>
</dbReference>
<evidence type="ECO:0000259" key="3">
    <source>
        <dbReference type="Pfam" id="PF13439"/>
    </source>
</evidence>
<keyword evidence="1 4" id="KW-0808">Transferase</keyword>
<dbReference type="Gene3D" id="3.40.50.2000">
    <property type="entry name" value="Glycogen Phosphorylase B"/>
    <property type="match status" value="2"/>
</dbReference>
<protein>
    <submittedName>
        <fullName evidence="4">Mannosylfructose-phosphate synthase</fullName>
        <ecNumber evidence="4">2.4.1.246</ecNumber>
    </submittedName>
</protein>
<feature type="domain" description="Glycosyltransferase subfamily 4-like N-terminal" evidence="3">
    <location>
        <begin position="16"/>
        <end position="191"/>
    </location>
</feature>
<dbReference type="InterPro" id="IPR001296">
    <property type="entry name" value="Glyco_trans_1"/>
</dbReference>
<dbReference type="Proteomes" id="UP001432180">
    <property type="component" value="Chromosome"/>
</dbReference>
<dbReference type="InterPro" id="IPR028098">
    <property type="entry name" value="Glyco_trans_4-like_N"/>
</dbReference>
<reference evidence="4 5" key="1">
    <citation type="journal article" date="2023" name="Microorganisms">
        <title>Thiorhodovibrio frisius and Trv. litoralis spp. nov., Two Novel Members from a Clade of Fastidious Purple Sulfur Bacteria That Exhibit Unique Red-Shifted Light-Harvesting Capabilities.</title>
        <authorList>
            <person name="Methner A."/>
            <person name="Kuzyk S.B."/>
            <person name="Petersen J."/>
            <person name="Bauer S."/>
            <person name="Brinkmann H."/>
            <person name="Sichau K."/>
            <person name="Wanner G."/>
            <person name="Wolf J."/>
            <person name="Neumann-Schaal M."/>
            <person name="Henke P."/>
            <person name="Tank M."/>
            <person name="Sproer C."/>
            <person name="Bunk B."/>
            <person name="Overmann J."/>
        </authorList>
    </citation>
    <scope>NUCLEOTIDE SEQUENCE [LARGE SCALE GENOMIC DNA]</scope>
    <source>
        <strain evidence="4 5">DSM 6702</strain>
    </source>
</reference>
<dbReference type="CDD" id="cd03809">
    <property type="entry name" value="GT4_MtfB-like"/>
    <property type="match status" value="1"/>
</dbReference>
<dbReference type="EC" id="2.4.1.246" evidence="4"/>
<sequence length="410" mass="44998">MKLLLDIDALRPPLTGIGRYTLELARRLPRAPGVAEVRYLRRLLCLPAGVPSNPRQGSPAPVVRALRDRVAAVQGPCAGAGALRVLYRRLLEIRQRRLLRALKDHVFLAPNYFLPPVAGLGVAVFHDLSLIKHPEWHPCARVALSRYMLARTLERAHHIIVDAEAIRGELIEQTGYPAERVSAIPLGVDPAFHPRAPEQLTHRLASYRLSPGAYVLCVATIEPRKNLPTLIDAHACLPEALRLRYPLVLVGAPGWNSAASHQRIQRAEQAGQLRYLRYVAESDLPSLVAGARLAAQPSHYEGFGLPALEAMASGVPLVTSTCPTLLELTGNLALAVDPLDTQALTAALRQGLEDDGWRAEIGARALERARCYTWDACIARTVETLAAVRRHSPLDGDRRGIWPDHLKVNP</sequence>
<dbReference type="RefSeq" id="WP_328986161.1">
    <property type="nucleotide sequence ID" value="NZ_CP121472.1"/>
</dbReference>
<dbReference type="GO" id="GO:0103011">
    <property type="term" value="F:mannosylfructose-phosphate synthase activity"/>
    <property type="evidence" value="ECO:0007669"/>
    <property type="project" value="UniProtKB-EC"/>
</dbReference>
<evidence type="ECO:0000259" key="2">
    <source>
        <dbReference type="Pfam" id="PF00534"/>
    </source>
</evidence>
<dbReference type="PANTHER" id="PTHR46401:SF2">
    <property type="entry name" value="GLYCOSYLTRANSFERASE WBBK-RELATED"/>
    <property type="match status" value="1"/>
</dbReference>
<evidence type="ECO:0000256" key="1">
    <source>
        <dbReference type="ARBA" id="ARBA00022679"/>
    </source>
</evidence>
<keyword evidence="5" id="KW-1185">Reference proteome</keyword>
<dbReference type="SUPFAM" id="SSF53756">
    <property type="entry name" value="UDP-Glycosyltransferase/glycogen phosphorylase"/>
    <property type="match status" value="1"/>
</dbReference>
<dbReference type="Pfam" id="PF13439">
    <property type="entry name" value="Glyco_transf_4"/>
    <property type="match status" value="1"/>
</dbReference>
<dbReference type="Pfam" id="PF00534">
    <property type="entry name" value="Glycos_transf_1"/>
    <property type="match status" value="1"/>
</dbReference>
<accession>A0ABZ0S5Q6</accession>
<organism evidence="4 5">
    <name type="scientific">Thiorhodovibrio winogradskyi</name>
    <dbReference type="NCBI Taxonomy" id="77007"/>
    <lineage>
        <taxon>Bacteria</taxon>
        <taxon>Pseudomonadati</taxon>
        <taxon>Pseudomonadota</taxon>
        <taxon>Gammaproteobacteria</taxon>
        <taxon>Chromatiales</taxon>
        <taxon>Chromatiaceae</taxon>
        <taxon>Thiorhodovibrio</taxon>
    </lineage>
</organism>
<proteinExistence type="predicted"/>
<gene>
    <name evidence="4" type="primary">mfpsA_1</name>
    <name evidence="4" type="ORF">Thiowin_00500</name>
</gene>